<dbReference type="Pfam" id="PF08783">
    <property type="entry name" value="DWNN"/>
    <property type="match status" value="1"/>
</dbReference>
<keyword evidence="2" id="KW-0479">Metal-binding</keyword>
<dbReference type="GO" id="GO:0016567">
    <property type="term" value="P:protein ubiquitination"/>
    <property type="evidence" value="ECO:0007669"/>
    <property type="project" value="InterPro"/>
</dbReference>
<dbReference type="InterPro" id="IPR033489">
    <property type="entry name" value="RBBP6"/>
</dbReference>
<keyword evidence="8" id="KW-1185">Reference proteome</keyword>
<dbReference type="GO" id="GO:0006397">
    <property type="term" value="P:mRNA processing"/>
    <property type="evidence" value="ECO:0007669"/>
    <property type="project" value="InterPro"/>
</dbReference>
<dbReference type="GO" id="GO:0006511">
    <property type="term" value="P:ubiquitin-dependent protein catabolic process"/>
    <property type="evidence" value="ECO:0007669"/>
    <property type="project" value="TreeGrafter"/>
</dbReference>
<dbReference type="GO" id="GO:0005634">
    <property type="term" value="C:nucleus"/>
    <property type="evidence" value="ECO:0007669"/>
    <property type="project" value="UniProtKB-SubCell"/>
</dbReference>
<reference evidence="7" key="2">
    <citation type="submission" date="2025-08" db="UniProtKB">
        <authorList>
            <consortium name="Ensembl"/>
        </authorList>
    </citation>
    <scope>IDENTIFICATION</scope>
</reference>
<dbReference type="Proteomes" id="UP000694397">
    <property type="component" value="Chromosome 20"/>
</dbReference>
<evidence type="ECO:0000313" key="7">
    <source>
        <dbReference type="Ensembl" id="ENSSFOP00015013951.2"/>
    </source>
</evidence>
<name>A0A8C9RG18_SCLFO</name>
<dbReference type="SMART" id="SM01180">
    <property type="entry name" value="DWNN"/>
    <property type="match status" value="1"/>
</dbReference>
<feature type="domain" description="DWNN" evidence="6">
    <location>
        <begin position="4"/>
        <end position="76"/>
    </location>
</feature>
<dbReference type="GO" id="GO:0061630">
    <property type="term" value="F:ubiquitin protein ligase activity"/>
    <property type="evidence" value="ECO:0007669"/>
    <property type="project" value="InterPro"/>
</dbReference>
<evidence type="ECO:0000256" key="3">
    <source>
        <dbReference type="ARBA" id="ARBA00022771"/>
    </source>
</evidence>
<protein>
    <recommendedName>
        <fullName evidence="6">DWNN domain-containing protein</fullName>
    </recommendedName>
</protein>
<dbReference type="Ensembl" id="ENSSFOT00015014122.2">
    <property type="protein sequence ID" value="ENSSFOP00015013951.2"/>
    <property type="gene ID" value="ENSSFOG00015008995.2"/>
</dbReference>
<accession>A0A8C9RG18</accession>
<keyword evidence="4" id="KW-0862">Zinc</keyword>
<dbReference type="GO" id="GO:0008270">
    <property type="term" value="F:zinc ion binding"/>
    <property type="evidence" value="ECO:0007669"/>
    <property type="project" value="UniProtKB-KW"/>
</dbReference>
<evidence type="ECO:0000256" key="1">
    <source>
        <dbReference type="ARBA" id="ARBA00004123"/>
    </source>
</evidence>
<evidence type="ECO:0000259" key="6">
    <source>
        <dbReference type="PROSITE" id="PS51282"/>
    </source>
</evidence>
<sequence length="96" mass="11011">MSYIHYKFASKLAYGTVIFNEPLISLSVLKREIMSREKLSAKHCKLQIFNAQTQKEYISEEDLIPKNSSVTVRRVPLLDVKTSNKTSVQYVLPFTG</sequence>
<dbReference type="Gene3D" id="3.10.20.90">
    <property type="entry name" value="Phosphatidylinositol 3-kinase Catalytic Subunit, Chain A, domain 1"/>
    <property type="match status" value="1"/>
</dbReference>
<evidence type="ECO:0000313" key="8">
    <source>
        <dbReference type="Proteomes" id="UP000694397"/>
    </source>
</evidence>
<dbReference type="PROSITE" id="PS51282">
    <property type="entry name" value="DWNN"/>
    <property type="match status" value="1"/>
</dbReference>
<evidence type="ECO:0000256" key="2">
    <source>
        <dbReference type="ARBA" id="ARBA00022723"/>
    </source>
</evidence>
<dbReference type="PANTHER" id="PTHR15439">
    <property type="entry name" value="RETINOBLASTOMA-BINDING PROTEIN 6"/>
    <property type="match status" value="1"/>
</dbReference>
<dbReference type="PANTHER" id="PTHR15439:SF0">
    <property type="entry name" value="CELL DIVISION CYCLE AND APOPTOSIS REGULATOR PROTEIN 1-RELATED"/>
    <property type="match status" value="1"/>
</dbReference>
<dbReference type="OrthoDB" id="106784at2759"/>
<comment type="subcellular location">
    <subcellularLocation>
        <location evidence="1">Nucleus</location>
    </subcellularLocation>
</comment>
<proteinExistence type="predicted"/>
<dbReference type="AlphaFoldDB" id="A0A8C9RG18"/>
<dbReference type="InterPro" id="IPR014891">
    <property type="entry name" value="DWNN_domain"/>
</dbReference>
<keyword evidence="5" id="KW-0539">Nucleus</keyword>
<dbReference type="GeneTree" id="ENSGT00940000159365"/>
<keyword evidence="3" id="KW-0863">Zinc-finger</keyword>
<organism evidence="7 8">
    <name type="scientific">Scleropages formosus</name>
    <name type="common">Asian bonytongue</name>
    <name type="synonym">Osteoglossum formosum</name>
    <dbReference type="NCBI Taxonomy" id="113540"/>
    <lineage>
        <taxon>Eukaryota</taxon>
        <taxon>Metazoa</taxon>
        <taxon>Chordata</taxon>
        <taxon>Craniata</taxon>
        <taxon>Vertebrata</taxon>
        <taxon>Euteleostomi</taxon>
        <taxon>Actinopterygii</taxon>
        <taxon>Neopterygii</taxon>
        <taxon>Teleostei</taxon>
        <taxon>Osteoglossocephala</taxon>
        <taxon>Osteoglossomorpha</taxon>
        <taxon>Osteoglossiformes</taxon>
        <taxon>Osteoglossidae</taxon>
        <taxon>Scleropages</taxon>
    </lineage>
</organism>
<evidence type="ECO:0000256" key="4">
    <source>
        <dbReference type="ARBA" id="ARBA00022833"/>
    </source>
</evidence>
<evidence type="ECO:0000256" key="5">
    <source>
        <dbReference type="ARBA" id="ARBA00023242"/>
    </source>
</evidence>
<reference evidence="7 8" key="1">
    <citation type="submission" date="2019-04" db="EMBL/GenBank/DDBJ databases">
        <authorList>
            <consortium name="Wellcome Sanger Institute Data Sharing"/>
        </authorList>
    </citation>
    <scope>NUCLEOTIDE SEQUENCE [LARGE SCALE GENOMIC DNA]</scope>
</reference>
<reference evidence="7" key="3">
    <citation type="submission" date="2025-09" db="UniProtKB">
        <authorList>
            <consortium name="Ensembl"/>
        </authorList>
    </citation>
    <scope>IDENTIFICATION</scope>
</reference>